<dbReference type="GO" id="GO:0015074">
    <property type="term" value="P:DNA integration"/>
    <property type="evidence" value="ECO:0007669"/>
    <property type="project" value="InterPro"/>
</dbReference>
<sequence>MDNIGFKNEIAIIHLGDKVYELSINSSLALRKWISKNDTSILFCRIDKHENLYESTLDDSSIYRIFRRGSQLLGLSGRERFSGQSSRIGAVKELASQGYKLKEIQDFGRWLSPAMPAQYLGKLGTADKEKLKFVTIKPWD</sequence>
<gene>
    <name evidence="2" type="ORF">GCM10007932_03180</name>
</gene>
<dbReference type="SUPFAM" id="SSF56349">
    <property type="entry name" value="DNA breaking-rejoining enzymes"/>
    <property type="match status" value="1"/>
</dbReference>
<dbReference type="GO" id="GO:0006310">
    <property type="term" value="P:DNA recombination"/>
    <property type="evidence" value="ECO:0007669"/>
    <property type="project" value="UniProtKB-KW"/>
</dbReference>
<dbReference type="EMBL" id="BSNX01000002">
    <property type="protein sequence ID" value="GLQ70958.1"/>
    <property type="molecule type" value="Genomic_DNA"/>
</dbReference>
<keyword evidence="3" id="KW-1185">Reference proteome</keyword>
<proteinExistence type="predicted"/>
<comment type="caution">
    <text evidence="2">The sequence shown here is derived from an EMBL/GenBank/DDBJ whole genome shotgun (WGS) entry which is preliminary data.</text>
</comment>
<organism evidence="2 3">
    <name type="scientific">Vibrio penaeicida</name>
    <dbReference type="NCBI Taxonomy" id="104609"/>
    <lineage>
        <taxon>Bacteria</taxon>
        <taxon>Pseudomonadati</taxon>
        <taxon>Pseudomonadota</taxon>
        <taxon>Gammaproteobacteria</taxon>
        <taxon>Vibrionales</taxon>
        <taxon>Vibrionaceae</taxon>
        <taxon>Vibrio</taxon>
    </lineage>
</organism>
<evidence type="ECO:0000313" key="2">
    <source>
        <dbReference type="EMBL" id="GLQ70958.1"/>
    </source>
</evidence>
<evidence type="ECO:0000256" key="1">
    <source>
        <dbReference type="ARBA" id="ARBA00023172"/>
    </source>
</evidence>
<dbReference type="AlphaFoldDB" id="A0AAV5NL75"/>
<evidence type="ECO:0008006" key="4">
    <source>
        <dbReference type="Google" id="ProtNLM"/>
    </source>
</evidence>
<reference evidence="3" key="1">
    <citation type="journal article" date="2019" name="Int. J. Syst. Evol. Microbiol.">
        <title>The Global Catalogue of Microorganisms (GCM) 10K type strain sequencing project: providing services to taxonomists for standard genome sequencing and annotation.</title>
        <authorList>
            <consortium name="The Broad Institute Genomics Platform"/>
            <consortium name="The Broad Institute Genome Sequencing Center for Infectious Disease"/>
            <person name="Wu L."/>
            <person name="Ma J."/>
        </authorList>
    </citation>
    <scope>NUCLEOTIDE SEQUENCE [LARGE SCALE GENOMIC DNA]</scope>
    <source>
        <strain evidence="3">NBRC 15640</strain>
    </source>
</reference>
<dbReference type="Gene3D" id="1.10.443.10">
    <property type="entry name" value="Intergrase catalytic core"/>
    <property type="match status" value="1"/>
</dbReference>
<dbReference type="InterPro" id="IPR011010">
    <property type="entry name" value="DNA_brk_join_enz"/>
</dbReference>
<dbReference type="InterPro" id="IPR013762">
    <property type="entry name" value="Integrase-like_cat_sf"/>
</dbReference>
<evidence type="ECO:0000313" key="3">
    <source>
        <dbReference type="Proteomes" id="UP001156690"/>
    </source>
</evidence>
<accession>A0AAV5NL75</accession>
<protein>
    <recommendedName>
        <fullName evidence="4">Integrase</fullName>
    </recommendedName>
</protein>
<name>A0AAV5NL75_9VIBR</name>
<dbReference type="Proteomes" id="UP001156690">
    <property type="component" value="Unassembled WGS sequence"/>
</dbReference>
<keyword evidence="1" id="KW-0233">DNA recombination</keyword>
<dbReference type="GO" id="GO:0003677">
    <property type="term" value="F:DNA binding"/>
    <property type="evidence" value="ECO:0007669"/>
    <property type="project" value="InterPro"/>
</dbReference>